<feature type="transmembrane region" description="Helical" evidence="8">
    <location>
        <begin position="20"/>
        <end position="38"/>
    </location>
</feature>
<evidence type="ECO:0000256" key="8">
    <source>
        <dbReference type="SAM" id="Phobius"/>
    </source>
</evidence>
<evidence type="ECO:0000313" key="10">
    <source>
        <dbReference type="Proteomes" id="UP001479436"/>
    </source>
</evidence>
<feature type="transmembrane region" description="Helical" evidence="8">
    <location>
        <begin position="44"/>
        <end position="65"/>
    </location>
</feature>
<dbReference type="Pfam" id="PF03901">
    <property type="entry name" value="Glyco_transf_22"/>
    <property type="match status" value="1"/>
</dbReference>
<gene>
    <name evidence="9" type="primary">SMP3_2</name>
    <name evidence="9" type="ORF">K7432_001732</name>
</gene>
<protein>
    <submittedName>
        <fullName evidence="9">Alpha 1,2 mannosyltransferase</fullName>
    </submittedName>
</protein>
<evidence type="ECO:0000256" key="1">
    <source>
        <dbReference type="ARBA" id="ARBA00004477"/>
    </source>
</evidence>
<keyword evidence="6 8" id="KW-1133">Transmembrane helix</keyword>
<sequence>MFDYILFKLSKIYRRDPYPVLLVLSSSYTFLVYFTRPFSNAIEAIFLALCGYILQKAVVIPPLFNKQSDASSTVFKIPSISSSYRLGLLFGLGTFTRITFPIYAIPIGCAYLYAVGTQTLTNTRKKM</sequence>
<dbReference type="GO" id="GO:0016757">
    <property type="term" value="F:glycosyltransferase activity"/>
    <property type="evidence" value="ECO:0007669"/>
    <property type="project" value="UniProtKB-KW"/>
</dbReference>
<keyword evidence="10" id="KW-1185">Reference proteome</keyword>
<dbReference type="EMBL" id="JASJQH010006917">
    <property type="protein sequence ID" value="KAK9727565.1"/>
    <property type="molecule type" value="Genomic_DNA"/>
</dbReference>
<comment type="caution">
    <text evidence="9">The sequence shown here is derived from an EMBL/GenBank/DDBJ whole genome shotgun (WGS) entry which is preliminary data.</text>
</comment>
<evidence type="ECO:0000256" key="7">
    <source>
        <dbReference type="ARBA" id="ARBA00023136"/>
    </source>
</evidence>
<feature type="transmembrane region" description="Helical" evidence="8">
    <location>
        <begin position="86"/>
        <end position="114"/>
    </location>
</feature>
<evidence type="ECO:0000256" key="6">
    <source>
        <dbReference type="ARBA" id="ARBA00022989"/>
    </source>
</evidence>
<reference evidence="9 10" key="1">
    <citation type="submission" date="2023-04" db="EMBL/GenBank/DDBJ databases">
        <title>Genome of Basidiobolus ranarum AG-B5.</title>
        <authorList>
            <person name="Stajich J.E."/>
            <person name="Carter-House D."/>
            <person name="Gryganskyi A."/>
        </authorList>
    </citation>
    <scope>NUCLEOTIDE SEQUENCE [LARGE SCALE GENOMIC DNA]</scope>
    <source>
        <strain evidence="9 10">AG-B5</strain>
    </source>
</reference>
<keyword evidence="2 9" id="KW-0328">Glycosyltransferase</keyword>
<evidence type="ECO:0000313" key="9">
    <source>
        <dbReference type="EMBL" id="KAK9727565.1"/>
    </source>
</evidence>
<evidence type="ECO:0000256" key="2">
    <source>
        <dbReference type="ARBA" id="ARBA00022676"/>
    </source>
</evidence>
<comment type="subcellular location">
    <subcellularLocation>
        <location evidence="1">Endoplasmic reticulum membrane</location>
        <topology evidence="1">Multi-pass membrane protein</topology>
    </subcellularLocation>
</comment>
<keyword evidence="5" id="KW-0256">Endoplasmic reticulum</keyword>
<evidence type="ECO:0000256" key="3">
    <source>
        <dbReference type="ARBA" id="ARBA00022679"/>
    </source>
</evidence>
<evidence type="ECO:0000256" key="4">
    <source>
        <dbReference type="ARBA" id="ARBA00022692"/>
    </source>
</evidence>
<keyword evidence="3" id="KW-0808">Transferase</keyword>
<evidence type="ECO:0000256" key="5">
    <source>
        <dbReference type="ARBA" id="ARBA00022824"/>
    </source>
</evidence>
<dbReference type="InterPro" id="IPR005599">
    <property type="entry name" value="GPI_mannosylTrfase"/>
</dbReference>
<dbReference type="Proteomes" id="UP001479436">
    <property type="component" value="Unassembled WGS sequence"/>
</dbReference>
<keyword evidence="4 8" id="KW-0812">Transmembrane</keyword>
<accession>A0ABR2W8Z5</accession>
<organism evidence="9 10">
    <name type="scientific">Basidiobolus ranarum</name>
    <dbReference type="NCBI Taxonomy" id="34480"/>
    <lineage>
        <taxon>Eukaryota</taxon>
        <taxon>Fungi</taxon>
        <taxon>Fungi incertae sedis</taxon>
        <taxon>Zoopagomycota</taxon>
        <taxon>Entomophthoromycotina</taxon>
        <taxon>Basidiobolomycetes</taxon>
        <taxon>Basidiobolales</taxon>
        <taxon>Basidiobolaceae</taxon>
        <taxon>Basidiobolus</taxon>
    </lineage>
</organism>
<proteinExistence type="predicted"/>
<name>A0ABR2W8Z5_9FUNG</name>
<keyword evidence="7 8" id="KW-0472">Membrane</keyword>